<dbReference type="VEuPathDB" id="FungiDB:PTTG_25311"/>
<feature type="region of interest" description="Disordered" evidence="1">
    <location>
        <begin position="1"/>
        <end position="38"/>
    </location>
</feature>
<gene>
    <name evidence="2" type="ORF">PTTG_25311</name>
</gene>
<dbReference type="Proteomes" id="UP000005240">
    <property type="component" value="Unassembled WGS sequence"/>
</dbReference>
<keyword evidence="4" id="KW-1185">Reference proteome</keyword>
<evidence type="ECO:0000313" key="2">
    <source>
        <dbReference type="EMBL" id="OAV99830.1"/>
    </source>
</evidence>
<evidence type="ECO:0000256" key="1">
    <source>
        <dbReference type="SAM" id="MobiDB-lite"/>
    </source>
</evidence>
<dbReference type="EMBL" id="ADAS02000002">
    <property type="protein sequence ID" value="OAV99830.1"/>
    <property type="molecule type" value="Genomic_DNA"/>
</dbReference>
<accession>A0A180H487</accession>
<protein>
    <submittedName>
        <fullName evidence="2 3">Uncharacterized protein</fullName>
    </submittedName>
</protein>
<reference evidence="3 4" key="3">
    <citation type="journal article" date="2017" name="G3 (Bethesda)">
        <title>Comparative analysis highlights variable genome content of wheat rusts and divergence of the mating loci.</title>
        <authorList>
            <person name="Cuomo C.A."/>
            <person name="Bakkeren G."/>
            <person name="Khalil H.B."/>
            <person name="Panwar V."/>
            <person name="Joly D."/>
            <person name="Linning R."/>
            <person name="Sakthikumar S."/>
            <person name="Song X."/>
            <person name="Adiconis X."/>
            <person name="Fan L."/>
            <person name="Goldberg J.M."/>
            <person name="Levin J.Z."/>
            <person name="Young S."/>
            <person name="Zeng Q."/>
            <person name="Anikster Y."/>
            <person name="Bruce M."/>
            <person name="Wang M."/>
            <person name="Yin C."/>
            <person name="McCallum B."/>
            <person name="Szabo L.J."/>
            <person name="Hulbert S."/>
            <person name="Chen X."/>
            <person name="Fellers J.P."/>
        </authorList>
    </citation>
    <scope>NUCLEOTIDE SEQUENCE</scope>
    <source>
        <strain evidence="4">Isolate 1-1 / race 1 (BBBD)</strain>
        <strain evidence="3">isolate 1-1 / race 1 (BBBD)</strain>
    </source>
</reference>
<evidence type="ECO:0000313" key="4">
    <source>
        <dbReference type="Proteomes" id="UP000005240"/>
    </source>
</evidence>
<dbReference type="AlphaFoldDB" id="A0A180H487"/>
<feature type="compositionally biased region" description="Pro residues" evidence="1">
    <location>
        <begin position="23"/>
        <end position="37"/>
    </location>
</feature>
<organism evidence="2">
    <name type="scientific">Puccinia triticina (isolate 1-1 / race 1 (BBBD))</name>
    <name type="common">Brown leaf rust fungus</name>
    <dbReference type="NCBI Taxonomy" id="630390"/>
    <lineage>
        <taxon>Eukaryota</taxon>
        <taxon>Fungi</taxon>
        <taxon>Dikarya</taxon>
        <taxon>Basidiomycota</taxon>
        <taxon>Pucciniomycotina</taxon>
        <taxon>Pucciniomycetes</taxon>
        <taxon>Pucciniales</taxon>
        <taxon>Pucciniaceae</taxon>
        <taxon>Puccinia</taxon>
    </lineage>
</organism>
<feature type="region of interest" description="Disordered" evidence="1">
    <location>
        <begin position="300"/>
        <end position="326"/>
    </location>
</feature>
<proteinExistence type="predicted"/>
<reference evidence="2" key="2">
    <citation type="submission" date="2016-05" db="EMBL/GenBank/DDBJ databases">
        <title>Comparative analysis highlights variable genome content of wheat rusts and divergence of the mating loci.</title>
        <authorList>
            <person name="Cuomo C.A."/>
            <person name="Bakkeren G."/>
            <person name="Szabo L."/>
            <person name="Khalil H."/>
            <person name="Joly D."/>
            <person name="Goldberg J."/>
            <person name="Young S."/>
            <person name="Zeng Q."/>
            <person name="Fellers J."/>
        </authorList>
    </citation>
    <scope>NUCLEOTIDE SEQUENCE [LARGE SCALE GENOMIC DNA]</scope>
    <source>
        <strain evidence="2">1-1 BBBD Race 1</strain>
    </source>
</reference>
<name>A0A180H487_PUCT1</name>
<reference evidence="3" key="4">
    <citation type="submission" date="2025-05" db="UniProtKB">
        <authorList>
            <consortium name="EnsemblFungi"/>
        </authorList>
    </citation>
    <scope>IDENTIFICATION</scope>
    <source>
        <strain evidence="3">isolate 1-1 / race 1 (BBBD)</strain>
    </source>
</reference>
<reference evidence="2" key="1">
    <citation type="submission" date="2009-11" db="EMBL/GenBank/DDBJ databases">
        <authorList>
            <consortium name="The Broad Institute Genome Sequencing Platform"/>
            <person name="Ward D."/>
            <person name="Feldgarden M."/>
            <person name="Earl A."/>
            <person name="Young S.K."/>
            <person name="Zeng Q."/>
            <person name="Koehrsen M."/>
            <person name="Alvarado L."/>
            <person name="Berlin A."/>
            <person name="Bochicchio J."/>
            <person name="Borenstein D."/>
            <person name="Chapman S.B."/>
            <person name="Chen Z."/>
            <person name="Engels R."/>
            <person name="Freedman E."/>
            <person name="Gellesch M."/>
            <person name="Goldberg J."/>
            <person name="Griggs A."/>
            <person name="Gujja S."/>
            <person name="Heilman E."/>
            <person name="Heiman D."/>
            <person name="Hepburn T."/>
            <person name="Howarth C."/>
            <person name="Jen D."/>
            <person name="Larson L."/>
            <person name="Lewis B."/>
            <person name="Mehta T."/>
            <person name="Park D."/>
            <person name="Pearson M."/>
            <person name="Roberts A."/>
            <person name="Saif S."/>
            <person name="Shea T."/>
            <person name="Shenoy N."/>
            <person name="Sisk P."/>
            <person name="Stolte C."/>
            <person name="Sykes S."/>
            <person name="Thomson T."/>
            <person name="Walk T."/>
            <person name="White J."/>
            <person name="Yandava C."/>
            <person name="Izard J."/>
            <person name="Baranova O.V."/>
            <person name="Blanton J.M."/>
            <person name="Tanner A.C."/>
            <person name="Dewhirst F.E."/>
            <person name="Haas B."/>
            <person name="Nusbaum C."/>
            <person name="Birren B."/>
        </authorList>
    </citation>
    <scope>NUCLEOTIDE SEQUENCE [LARGE SCALE GENOMIC DNA]</scope>
    <source>
        <strain evidence="2">1-1 BBBD Race 1</strain>
    </source>
</reference>
<evidence type="ECO:0000313" key="3">
    <source>
        <dbReference type="EnsemblFungi" id="PTTG_25311-t43_1-p1"/>
    </source>
</evidence>
<sequence length="525" mass="57869">MDHHHPEDLPNPESLLIPKTQEAPPPDRAQEAPPPGRVTPVHIDYVLYVENTIYQPLPSSQGQTTAQPAKQWMKMVRKSSLGPLEINIQALLSRLFQNQVIIHICGNKENLAKFLNDSNTLGDITWYGSIYGHATYGVSHLFQVKNASDFSEFTRAAAAAPNKKVGFKLTMVDPRKDQKDSAKEAQIDTVLRLKYGPPEERAVLERKQRRLAANPKSNTDPINPVVAKIRSKCVAHTAGGQESQALVFTCPEDPTRTMLLPFKQLWAWAKAIVNNEAGVDYDHPPTSVLFVWRSNIKSPQKHSSGALEASMKISPPSKRGSESTLAVGKSTKRVASFCSSISSTLVMVGVSQTPSGNTISEPDEIEVLPTCPNTNLVMHNPITHPASNEPTTNPAYLATPLPSTVGRSGSFGTDMSSAISTWFSAFLNTPAPLVPECPALESITLEEFLCKANIPVTDRATRLRLELHGIVDWLYFRLATKLQLIQLGFTAGVARYLCEGVPRLFRRYGIRAMSPNKNEDNLYEE</sequence>
<dbReference type="EnsemblFungi" id="PTTG_25311-t43_1">
    <property type="protein sequence ID" value="PTTG_25311-t43_1-p1"/>
    <property type="gene ID" value="PTTG_25311"/>
</dbReference>